<dbReference type="Proteomes" id="UP000775547">
    <property type="component" value="Unassembled WGS sequence"/>
</dbReference>
<accession>A0A9P7KB54</accession>
<comment type="caution">
    <text evidence="1">The sequence shown here is derived from an EMBL/GenBank/DDBJ whole genome shotgun (WGS) entry which is preliminary data.</text>
</comment>
<reference evidence="1" key="1">
    <citation type="submission" date="2020-07" db="EMBL/GenBank/DDBJ databases">
        <authorList>
            <person name="Nieuwenhuis M."/>
            <person name="Van De Peppel L.J.J."/>
        </authorList>
    </citation>
    <scope>NUCLEOTIDE SEQUENCE</scope>
    <source>
        <strain evidence="1">AP01</strain>
        <tissue evidence="1">Mycelium</tissue>
    </source>
</reference>
<dbReference type="Gene3D" id="3.80.10.10">
    <property type="entry name" value="Ribonuclease Inhibitor"/>
    <property type="match status" value="1"/>
</dbReference>
<protein>
    <recommendedName>
        <fullName evidence="3">F-box domain-containing protein</fullName>
    </recommendedName>
</protein>
<evidence type="ECO:0000313" key="1">
    <source>
        <dbReference type="EMBL" id="KAG5642749.1"/>
    </source>
</evidence>
<gene>
    <name evidence="1" type="ORF">DXG03_002230</name>
</gene>
<evidence type="ECO:0000313" key="2">
    <source>
        <dbReference type="Proteomes" id="UP000775547"/>
    </source>
</evidence>
<organism evidence="1 2">
    <name type="scientific">Asterophora parasitica</name>
    <dbReference type="NCBI Taxonomy" id="117018"/>
    <lineage>
        <taxon>Eukaryota</taxon>
        <taxon>Fungi</taxon>
        <taxon>Dikarya</taxon>
        <taxon>Basidiomycota</taxon>
        <taxon>Agaricomycotina</taxon>
        <taxon>Agaricomycetes</taxon>
        <taxon>Agaricomycetidae</taxon>
        <taxon>Agaricales</taxon>
        <taxon>Tricholomatineae</taxon>
        <taxon>Lyophyllaceae</taxon>
        <taxon>Asterophora</taxon>
    </lineage>
</organism>
<dbReference type="InterPro" id="IPR032675">
    <property type="entry name" value="LRR_dom_sf"/>
</dbReference>
<reference evidence="1" key="2">
    <citation type="submission" date="2021-10" db="EMBL/GenBank/DDBJ databases">
        <title>Phylogenomics reveals ancestral predisposition of the termite-cultivated fungus Termitomyces towards a domesticated lifestyle.</title>
        <authorList>
            <person name="Auxier B."/>
            <person name="Grum-Grzhimaylo A."/>
            <person name="Cardenas M.E."/>
            <person name="Lodge J.D."/>
            <person name="Laessoe T."/>
            <person name="Pedersen O."/>
            <person name="Smith M.E."/>
            <person name="Kuyper T.W."/>
            <person name="Franco-Molano E.A."/>
            <person name="Baroni T.J."/>
            <person name="Aanen D.K."/>
        </authorList>
    </citation>
    <scope>NUCLEOTIDE SEQUENCE</scope>
    <source>
        <strain evidence="1">AP01</strain>
        <tissue evidence="1">Mycelium</tissue>
    </source>
</reference>
<keyword evidence="2" id="KW-1185">Reference proteome</keyword>
<evidence type="ECO:0008006" key="3">
    <source>
        <dbReference type="Google" id="ProtNLM"/>
    </source>
</evidence>
<dbReference type="AlphaFoldDB" id="A0A9P7KB54"/>
<sequence length="385" mass="43404">MCRPSHLLHFLKLWLGRSQKCPLLLDISSGLTKVDPLNCMLFMLVCSHLDRWHDVKFRLMTPSAVEALLEVVSGSKGLLLESLDLYVDDIEPSQAKRLGDLVNVSFPNLRRFAFVNRDVVPFAGTLRLHQLTHVHLDCPKTLDQCSALLQKCVQGIEVSMGNIRAATAPLPSSSTLTALPKLKCLSLKSKSSDLCTILLSFICPNLHTLAITPDFKHAGENPDFLETFLAQSGCQLDEFRLHTENWIPEDSFIPYLRVPCLQKVQRLFLRCYNTSDTTIALLTARDVTHSILPRLKSISLATCQSSDGVVFEMIASRRLCPKDDDRQLVQLESFLVYYHRPGFGAALREGKVPAPGRKFFRYHERDVARFKDFIAEGMDVKYDGI</sequence>
<proteinExistence type="predicted"/>
<dbReference type="OrthoDB" id="2269034at2759"/>
<dbReference type="EMBL" id="JABCKV010000160">
    <property type="protein sequence ID" value="KAG5642749.1"/>
    <property type="molecule type" value="Genomic_DNA"/>
</dbReference>
<name>A0A9P7KB54_9AGAR</name>